<dbReference type="Pfam" id="PF09459">
    <property type="entry name" value="EB_dh"/>
    <property type="match status" value="1"/>
</dbReference>
<comment type="caution">
    <text evidence="9">The sequence shown here is derived from an EMBL/GenBank/DDBJ whole genome shotgun (WGS) entry which is preliminary data.</text>
</comment>
<feature type="compositionally biased region" description="Basic and acidic residues" evidence="6">
    <location>
        <begin position="216"/>
        <end position="229"/>
    </location>
</feature>
<evidence type="ECO:0000313" key="9">
    <source>
        <dbReference type="EMBL" id="RAI44327.1"/>
    </source>
</evidence>
<evidence type="ECO:0000313" key="10">
    <source>
        <dbReference type="Proteomes" id="UP000249130"/>
    </source>
</evidence>
<accession>A0A327L1T3</accession>
<evidence type="ECO:0000256" key="1">
    <source>
        <dbReference type="ARBA" id="ARBA00022448"/>
    </source>
</evidence>
<dbReference type="OrthoDB" id="5337932at2"/>
<name>A0A327L1T3_9BRAD</name>
<feature type="region of interest" description="Disordered" evidence="6">
    <location>
        <begin position="216"/>
        <end position="237"/>
    </location>
</feature>
<evidence type="ECO:0000256" key="3">
    <source>
        <dbReference type="ARBA" id="ARBA00022723"/>
    </source>
</evidence>
<dbReference type="GO" id="GO:0046872">
    <property type="term" value="F:metal ion binding"/>
    <property type="evidence" value="ECO:0007669"/>
    <property type="project" value="UniProtKB-KW"/>
</dbReference>
<dbReference type="AlphaFoldDB" id="A0A327L1T3"/>
<dbReference type="CDD" id="cd09625">
    <property type="entry name" value="DOMON_like_cytochrome"/>
    <property type="match status" value="1"/>
</dbReference>
<keyword evidence="1" id="KW-0813">Transport</keyword>
<dbReference type="SUPFAM" id="SSF49344">
    <property type="entry name" value="CBD9-like"/>
    <property type="match status" value="1"/>
</dbReference>
<dbReference type="SMART" id="SM00887">
    <property type="entry name" value="EB_dh"/>
    <property type="match status" value="1"/>
</dbReference>
<protein>
    <recommendedName>
        <fullName evidence="8">Cytochrome c-552/DMSO reductase-like haem-binding domain-containing protein</fullName>
    </recommendedName>
</protein>
<sequence>MTGGKAMRGSTTLASLAIASAFALGTPLVLAQEKPVAMRPVPIKAAKATAAPTLDADASDPVWKQAQPVAVEAVKGVNFKDKAGNTNATVQAAYFGDTLYMLVTWDDPTMSVRRFPYQKQPDGSWKKLVDPEDKGGDDNVYYEDKFAMIWNVGKSMFGFDERFGCQVSCHAGEPGKPYGNKYTSEEGEIGDIWHMKYVRGGFLGQIDDQWLDHTRFDPQKSRDAGRKSDASTGGGYQDVKLVGGKPEFMNKDAKPANKGGTYWIKAEDKVPFDDSKFVAGDEVASIVVAPFTGDRGDIKVALAWKDGKWTAELSRKLVTGSKTDVQFDDLSKSYGFGIAFFDNAQVRHAYGQAPLILSFDK</sequence>
<evidence type="ECO:0000256" key="5">
    <source>
        <dbReference type="ARBA" id="ARBA00023004"/>
    </source>
</evidence>
<dbReference type="Proteomes" id="UP000249130">
    <property type="component" value="Unassembled WGS sequence"/>
</dbReference>
<feature type="chain" id="PRO_5016340850" description="Cytochrome c-552/DMSO reductase-like haem-binding domain-containing protein" evidence="7">
    <location>
        <begin position="32"/>
        <end position="361"/>
    </location>
</feature>
<evidence type="ECO:0000256" key="7">
    <source>
        <dbReference type="SAM" id="SignalP"/>
    </source>
</evidence>
<keyword evidence="4" id="KW-0249">Electron transport</keyword>
<keyword evidence="2" id="KW-0349">Heme</keyword>
<reference evidence="9 10" key="1">
    <citation type="submission" date="2017-07" db="EMBL/GenBank/DDBJ databases">
        <title>Draft Genome Sequences of Select Purple Nonsulfur Bacteria.</title>
        <authorList>
            <person name="Lasarre B."/>
            <person name="Mckinlay J.B."/>
        </authorList>
    </citation>
    <scope>NUCLEOTIDE SEQUENCE [LARGE SCALE GENOMIC DNA]</scope>
    <source>
        <strain evidence="9 10">DSM 5909</strain>
    </source>
</reference>
<evidence type="ECO:0000256" key="4">
    <source>
        <dbReference type="ARBA" id="ARBA00022982"/>
    </source>
</evidence>
<keyword evidence="10" id="KW-1185">Reference proteome</keyword>
<evidence type="ECO:0000256" key="6">
    <source>
        <dbReference type="SAM" id="MobiDB-lite"/>
    </source>
</evidence>
<gene>
    <name evidence="9" type="ORF">CH341_09690</name>
</gene>
<dbReference type="Gene3D" id="2.60.40.1190">
    <property type="match status" value="1"/>
</dbReference>
<dbReference type="InterPro" id="IPR019020">
    <property type="entry name" value="Cyt-c552/DMSO_Rdtase_haem-bd"/>
</dbReference>
<keyword evidence="5" id="KW-0408">Iron</keyword>
<evidence type="ECO:0000256" key="2">
    <source>
        <dbReference type="ARBA" id="ARBA00022617"/>
    </source>
</evidence>
<keyword evidence="3" id="KW-0479">Metal-binding</keyword>
<evidence type="ECO:0000259" key="8">
    <source>
        <dbReference type="SMART" id="SM00887"/>
    </source>
</evidence>
<organism evidence="9 10">
    <name type="scientific">Rhodoplanes roseus</name>
    <dbReference type="NCBI Taxonomy" id="29409"/>
    <lineage>
        <taxon>Bacteria</taxon>
        <taxon>Pseudomonadati</taxon>
        <taxon>Pseudomonadota</taxon>
        <taxon>Alphaproteobacteria</taxon>
        <taxon>Hyphomicrobiales</taxon>
        <taxon>Nitrobacteraceae</taxon>
        <taxon>Rhodoplanes</taxon>
    </lineage>
</organism>
<feature type="signal peptide" evidence="7">
    <location>
        <begin position="1"/>
        <end position="31"/>
    </location>
</feature>
<keyword evidence="7" id="KW-0732">Signal</keyword>
<proteinExistence type="predicted"/>
<dbReference type="EMBL" id="NPEX01000049">
    <property type="protein sequence ID" value="RAI44327.1"/>
    <property type="molecule type" value="Genomic_DNA"/>
</dbReference>
<dbReference type="GO" id="GO:0020037">
    <property type="term" value="F:heme binding"/>
    <property type="evidence" value="ECO:0007669"/>
    <property type="project" value="InterPro"/>
</dbReference>
<feature type="domain" description="Cytochrome c-552/DMSO reductase-like haem-binding" evidence="8">
    <location>
        <begin position="60"/>
        <end position="353"/>
    </location>
</feature>